<comment type="caution">
    <text evidence="4">The sequence shown here is derived from an EMBL/GenBank/DDBJ whole genome shotgun (WGS) entry which is preliminary data.</text>
</comment>
<dbReference type="EMBL" id="CAJFCW020000005">
    <property type="protein sequence ID" value="CAG9120505.1"/>
    <property type="molecule type" value="Genomic_DNA"/>
</dbReference>
<evidence type="ECO:0000313" key="4">
    <source>
        <dbReference type="EMBL" id="CAD5225173.1"/>
    </source>
</evidence>
<dbReference type="InterPro" id="IPR000242">
    <property type="entry name" value="PTP_cat"/>
</dbReference>
<dbReference type="GO" id="GO:0004725">
    <property type="term" value="F:protein tyrosine phosphatase activity"/>
    <property type="evidence" value="ECO:0007669"/>
    <property type="project" value="InterPro"/>
</dbReference>
<feature type="compositionally biased region" description="Polar residues" evidence="1">
    <location>
        <begin position="1"/>
        <end position="10"/>
    </location>
</feature>
<dbReference type="AlphaFoldDB" id="A0A811L9Z9"/>
<dbReference type="Gene3D" id="3.90.190.10">
    <property type="entry name" value="Protein tyrosine phosphatase superfamily"/>
    <property type="match status" value="1"/>
</dbReference>
<evidence type="ECO:0000259" key="2">
    <source>
        <dbReference type="PROSITE" id="PS50055"/>
    </source>
</evidence>
<sequence>MSQEGRTQKIQSRKSANRKSTERKKSRDGKVENNTQSDDDDVNGSKKKYSPVATKMLFTKTPPPGKPTGRTPIGKINKETKDAIQRRKKTTMETSESKVPKGSTETAKAKAKKKADRNVKKRTTRRSRRTRAHPQQQIQTQSPPPSAPANPGPQSELQEHSAAPPDGGLTPSSSRVKRRYLDHDEEDVELSDREVNKNQLQVAEELEVEKVSDLRAKVIEKYCKGGLRSLIKEYGVLKNVLPADSECRAFKTFEVRNRYADVCCLDSTRVVLKTREQDDDYIHASYVNVTNHPVPKYICAQGPTEDTIADFWHMVYHEDVAVIVMLCQFVEQEVEKCAEYYCLEPGSSTTAGEFSLTTDTSEVLEHKVVCKKITVKHRTDETMCKSVCHLFWAEWPDHLAPMESHAVLYLLRQVKARVGEKVTLVHCSAGIGRTGTFVAVDQFYDRLKSATKGTNVLELCKKFRQQRAHAVQSLVQYIFLHVCVTKLAIEDKIIKEDNDCVVKFLEDYKKYMSKLLKKIKQKKSSPKPARLIPVEPVEKDNSLNNNMALGPGIPVHEENRNCPAQKLEDKE</sequence>
<feature type="compositionally biased region" description="Basic and acidic residues" evidence="1">
    <location>
        <begin position="19"/>
        <end position="31"/>
    </location>
</feature>
<organism evidence="4 5">
    <name type="scientific">Bursaphelenchus okinawaensis</name>
    <dbReference type="NCBI Taxonomy" id="465554"/>
    <lineage>
        <taxon>Eukaryota</taxon>
        <taxon>Metazoa</taxon>
        <taxon>Ecdysozoa</taxon>
        <taxon>Nematoda</taxon>
        <taxon>Chromadorea</taxon>
        <taxon>Rhabditida</taxon>
        <taxon>Tylenchina</taxon>
        <taxon>Tylenchomorpha</taxon>
        <taxon>Aphelenchoidea</taxon>
        <taxon>Aphelenchoididae</taxon>
        <taxon>Bursaphelenchus</taxon>
    </lineage>
</organism>
<dbReference type="InterPro" id="IPR016130">
    <property type="entry name" value="Tyr_Pase_AS"/>
</dbReference>
<feature type="compositionally biased region" description="Basic and acidic residues" evidence="1">
    <location>
        <begin position="76"/>
        <end position="85"/>
    </location>
</feature>
<dbReference type="PRINTS" id="PR00700">
    <property type="entry name" value="PRTYPHPHTASE"/>
</dbReference>
<feature type="compositionally biased region" description="Basic residues" evidence="1">
    <location>
        <begin position="109"/>
        <end position="132"/>
    </location>
</feature>
<dbReference type="InterPro" id="IPR029021">
    <property type="entry name" value="Prot-tyrosine_phosphatase-like"/>
</dbReference>
<dbReference type="SMART" id="SM00194">
    <property type="entry name" value="PTPc"/>
    <property type="match status" value="1"/>
</dbReference>
<dbReference type="SUPFAM" id="SSF52799">
    <property type="entry name" value="(Phosphotyrosine protein) phosphatases II"/>
    <property type="match status" value="1"/>
</dbReference>
<proteinExistence type="predicted"/>
<dbReference type="InterPro" id="IPR003595">
    <property type="entry name" value="Tyr_Pase_cat"/>
</dbReference>
<dbReference type="SMART" id="SM00404">
    <property type="entry name" value="PTPc_motif"/>
    <property type="match status" value="1"/>
</dbReference>
<dbReference type="PROSITE" id="PS50055">
    <property type="entry name" value="TYR_PHOSPHATASE_PTP"/>
    <property type="match status" value="1"/>
</dbReference>
<evidence type="ECO:0008006" key="6">
    <source>
        <dbReference type="Google" id="ProtNLM"/>
    </source>
</evidence>
<feature type="domain" description="Tyrosine specific protein phosphatases" evidence="3">
    <location>
        <begin position="408"/>
        <end position="478"/>
    </location>
</feature>
<feature type="region of interest" description="Disordered" evidence="1">
    <location>
        <begin position="1"/>
        <end position="176"/>
    </location>
</feature>
<keyword evidence="5" id="KW-1185">Reference proteome</keyword>
<feature type="region of interest" description="Disordered" evidence="1">
    <location>
        <begin position="542"/>
        <end position="571"/>
    </location>
</feature>
<dbReference type="Pfam" id="PF00102">
    <property type="entry name" value="Y_phosphatase"/>
    <property type="match status" value="1"/>
</dbReference>
<name>A0A811L9Z9_9BILA</name>
<dbReference type="InterPro" id="IPR052782">
    <property type="entry name" value="Oocyte-zygote_transition_reg"/>
</dbReference>
<reference evidence="4" key="1">
    <citation type="submission" date="2020-09" db="EMBL/GenBank/DDBJ databases">
        <authorList>
            <person name="Kikuchi T."/>
        </authorList>
    </citation>
    <scope>NUCLEOTIDE SEQUENCE</scope>
    <source>
        <strain evidence="4">SH1</strain>
    </source>
</reference>
<dbReference type="OrthoDB" id="9979034at2759"/>
<dbReference type="PROSITE" id="PS00383">
    <property type="entry name" value="TYR_PHOSPHATASE_1"/>
    <property type="match status" value="1"/>
</dbReference>
<dbReference type="InterPro" id="IPR000387">
    <property type="entry name" value="Tyr_Pase_dom"/>
</dbReference>
<feature type="compositionally biased region" description="Basic and acidic residues" evidence="1">
    <location>
        <begin position="555"/>
        <end position="571"/>
    </location>
</feature>
<feature type="domain" description="Tyrosine-protein phosphatase" evidence="2">
    <location>
        <begin position="256"/>
        <end position="487"/>
    </location>
</feature>
<evidence type="ECO:0000259" key="3">
    <source>
        <dbReference type="PROSITE" id="PS50056"/>
    </source>
</evidence>
<dbReference type="Proteomes" id="UP000614601">
    <property type="component" value="Unassembled WGS sequence"/>
</dbReference>
<evidence type="ECO:0000256" key="1">
    <source>
        <dbReference type="SAM" id="MobiDB-lite"/>
    </source>
</evidence>
<feature type="compositionally biased region" description="Pro residues" evidence="1">
    <location>
        <begin position="142"/>
        <end position="151"/>
    </location>
</feature>
<gene>
    <name evidence="4" type="ORF">BOKJ2_LOCUS11446</name>
</gene>
<evidence type="ECO:0000313" key="5">
    <source>
        <dbReference type="Proteomes" id="UP000614601"/>
    </source>
</evidence>
<dbReference type="CDD" id="cd00047">
    <property type="entry name" value="PTPc"/>
    <property type="match status" value="1"/>
</dbReference>
<dbReference type="Proteomes" id="UP000783686">
    <property type="component" value="Unassembled WGS sequence"/>
</dbReference>
<protein>
    <recommendedName>
        <fullName evidence="6">Tyrosine-protein phosphatase domain-containing protein</fullName>
    </recommendedName>
</protein>
<dbReference type="PROSITE" id="PS50056">
    <property type="entry name" value="TYR_PHOSPHATASE_2"/>
    <property type="match status" value="1"/>
</dbReference>
<dbReference type="EMBL" id="CAJFDH010000005">
    <property type="protein sequence ID" value="CAD5225173.1"/>
    <property type="molecule type" value="Genomic_DNA"/>
</dbReference>
<dbReference type="PANTHER" id="PTHR46163">
    <property type="entry name" value="TYROSINE-PROTEIN PHOSPHATASE-RELATED"/>
    <property type="match status" value="1"/>
</dbReference>
<accession>A0A811L9Z9</accession>